<name>L0R629_9BACT</name>
<dbReference type="PANTHER" id="PTHR24960:SF79">
    <property type="entry name" value="PHOTOSYSTEM I IRON-SULFUR CENTER"/>
    <property type="match status" value="1"/>
</dbReference>
<keyword evidence="4" id="KW-0411">Iron-sulfur</keyword>
<dbReference type="InterPro" id="IPR017900">
    <property type="entry name" value="4Fe4S_Fe_S_CS"/>
</dbReference>
<dbReference type="GO" id="GO:0046872">
    <property type="term" value="F:metal ion binding"/>
    <property type="evidence" value="ECO:0007669"/>
    <property type="project" value="UniProtKB-KW"/>
</dbReference>
<dbReference type="InterPro" id="IPR045854">
    <property type="entry name" value="NO2/SO3_Rdtase_4Fe4S_sf"/>
</dbReference>
<dbReference type="OrthoDB" id="9800558at2"/>
<evidence type="ECO:0000256" key="4">
    <source>
        <dbReference type="ARBA" id="ARBA00023014"/>
    </source>
</evidence>
<dbReference type="KEGG" id="dhy:DESAM_10167"/>
<evidence type="ECO:0000256" key="1">
    <source>
        <dbReference type="ARBA" id="ARBA00022485"/>
    </source>
</evidence>
<reference evidence="6 7" key="1">
    <citation type="submission" date="2012-10" db="EMBL/GenBank/DDBJ databases">
        <authorList>
            <person name="Genoscope - CEA"/>
        </authorList>
    </citation>
    <scope>NUCLEOTIDE SEQUENCE [LARGE SCALE GENOMIC DNA]</scope>
    <source>
        <strain evidence="7">AM13 / DSM 14728</strain>
    </source>
</reference>
<feature type="domain" description="4Fe-4S ferredoxin-type" evidence="5">
    <location>
        <begin position="84"/>
        <end position="113"/>
    </location>
</feature>
<dbReference type="InterPro" id="IPR006067">
    <property type="entry name" value="NO2/SO3_Rdtase_4Fe4S_dom"/>
</dbReference>
<gene>
    <name evidence="6" type="ORF">DESAM_10167</name>
</gene>
<dbReference type="Pfam" id="PF00037">
    <property type="entry name" value="Fer4"/>
    <property type="match status" value="2"/>
</dbReference>
<dbReference type="Gene3D" id="3.30.70.20">
    <property type="match status" value="1"/>
</dbReference>
<dbReference type="Pfam" id="PF01077">
    <property type="entry name" value="NIR_SIR"/>
    <property type="match status" value="1"/>
</dbReference>
<dbReference type="RefSeq" id="WP_015334758.1">
    <property type="nucleotide sequence ID" value="NC_020055.1"/>
</dbReference>
<dbReference type="STRING" id="1121451.DESAM_10167"/>
<dbReference type="PROSITE" id="PS51379">
    <property type="entry name" value="4FE4S_FER_2"/>
    <property type="match status" value="2"/>
</dbReference>
<proteinExistence type="predicted"/>
<dbReference type="GO" id="GO:0051539">
    <property type="term" value="F:4 iron, 4 sulfur cluster binding"/>
    <property type="evidence" value="ECO:0007669"/>
    <property type="project" value="UniProtKB-KW"/>
</dbReference>
<evidence type="ECO:0000256" key="3">
    <source>
        <dbReference type="ARBA" id="ARBA00023004"/>
    </source>
</evidence>
<evidence type="ECO:0000256" key="2">
    <source>
        <dbReference type="ARBA" id="ARBA00022723"/>
    </source>
</evidence>
<dbReference type="GO" id="GO:0020037">
    <property type="term" value="F:heme binding"/>
    <property type="evidence" value="ECO:0007669"/>
    <property type="project" value="InterPro"/>
</dbReference>
<dbReference type="PROSITE" id="PS00198">
    <property type="entry name" value="4FE4S_FER_1"/>
    <property type="match status" value="1"/>
</dbReference>
<dbReference type="Gene3D" id="3.30.413.10">
    <property type="entry name" value="Sulfite Reductase Hemoprotein, domain 1"/>
    <property type="match status" value="1"/>
</dbReference>
<keyword evidence="3" id="KW-0408">Iron</keyword>
<feature type="domain" description="4Fe-4S ferredoxin-type" evidence="5">
    <location>
        <begin position="114"/>
        <end position="142"/>
    </location>
</feature>
<dbReference type="SUPFAM" id="SSF54862">
    <property type="entry name" value="4Fe-4S ferredoxins"/>
    <property type="match status" value="1"/>
</dbReference>
<dbReference type="eggNOG" id="COG2221">
    <property type="taxonomic scope" value="Bacteria"/>
</dbReference>
<dbReference type="InterPro" id="IPR017896">
    <property type="entry name" value="4Fe4S_Fe-S-bd"/>
</dbReference>
<evidence type="ECO:0000313" key="6">
    <source>
        <dbReference type="EMBL" id="CCO22148.1"/>
    </source>
</evidence>
<evidence type="ECO:0000313" key="7">
    <source>
        <dbReference type="Proteomes" id="UP000010808"/>
    </source>
</evidence>
<dbReference type="SUPFAM" id="SSF56014">
    <property type="entry name" value="Nitrite and sulphite reductase 4Fe-4S domain-like"/>
    <property type="match status" value="1"/>
</dbReference>
<accession>L0R629</accession>
<dbReference type="InterPro" id="IPR050157">
    <property type="entry name" value="PSI_iron-sulfur_center"/>
</dbReference>
<protein>
    <submittedName>
        <fullName evidence="6">Nitrite and sulphite reductase 4Fe-4S region</fullName>
    </submittedName>
</protein>
<keyword evidence="2" id="KW-0479">Metal-binding</keyword>
<dbReference type="AlphaFoldDB" id="L0R629"/>
<dbReference type="Proteomes" id="UP000010808">
    <property type="component" value="Chromosome"/>
</dbReference>
<keyword evidence="7" id="KW-1185">Reference proteome</keyword>
<dbReference type="EMBL" id="FO203522">
    <property type="protein sequence ID" value="CCO22148.1"/>
    <property type="molecule type" value="Genomic_DNA"/>
</dbReference>
<dbReference type="PANTHER" id="PTHR24960">
    <property type="entry name" value="PHOTOSYSTEM I IRON-SULFUR CENTER-RELATED"/>
    <property type="match status" value="1"/>
</dbReference>
<organism evidence="6 7">
    <name type="scientific">Maridesulfovibrio hydrothermalis AM13 = DSM 14728</name>
    <dbReference type="NCBI Taxonomy" id="1121451"/>
    <lineage>
        <taxon>Bacteria</taxon>
        <taxon>Pseudomonadati</taxon>
        <taxon>Thermodesulfobacteriota</taxon>
        <taxon>Desulfovibrionia</taxon>
        <taxon>Desulfovibrionales</taxon>
        <taxon>Desulfovibrionaceae</taxon>
        <taxon>Maridesulfovibrio</taxon>
    </lineage>
</organism>
<keyword evidence="1" id="KW-0004">4Fe-4S</keyword>
<dbReference type="GO" id="GO:0016491">
    <property type="term" value="F:oxidoreductase activity"/>
    <property type="evidence" value="ECO:0007669"/>
    <property type="project" value="InterPro"/>
</dbReference>
<evidence type="ECO:0000259" key="5">
    <source>
        <dbReference type="PROSITE" id="PS51379"/>
    </source>
</evidence>
<sequence length="207" mass="23225">MGKTASINICRGICGEECRFALFVEKGFDERIEKVITESGWPEFLNERYGGKVNPHKMFTVNGAACPNGCSRPHIADIGLIRSCVPVIDHEQCIACEECVRSCPDEAMEMVDGRVVITREKCLVCGICVRFCPTEVISCSRNGWRVLAGGRLGRHPRLGTELPGVFSSDEALTLVSKALRIWMDNYEEDKRFGWVMDRIGYEKLLED</sequence>
<dbReference type="HOGENOM" id="CLU_072599_2_1_7"/>
<dbReference type="PATRIC" id="fig|1121451.3.peg.155"/>